<accession>A0A5N0ULM4</accession>
<dbReference type="OrthoDB" id="3805543at2"/>
<sequence length="283" mass="31081">MKRLTAMTGTYPRTRALKEHTVTSSAVELDFAPVEVAQRGFKAAVRELAYDVTELALMTFLVAYDAGKPLVLLPFAMNGGHHHKSILCRAGSVLTAEQLPGKTVAMRSYSQTTPTWVRGILADEYGVNVRDVRWLTQEGAHVEEYEDPAWVTRSSDGSLEDLLRTGKADAIIAGSGITGDDIRPLIPAPQAAAAAWEQRTGVVPINHMVAIRREVAEDAETVREVFRMLRESRAVAGEPERSGFGELRPALELGVRYAHEQQLIRKRYDVEELYGAARAALAG</sequence>
<evidence type="ECO:0000313" key="1">
    <source>
        <dbReference type="EMBL" id="KAA9150509.1"/>
    </source>
</evidence>
<gene>
    <name evidence="1" type="ORF">FPZ12_040945</name>
</gene>
<keyword evidence="2" id="KW-1185">Reference proteome</keyword>
<organism evidence="1 2">
    <name type="scientific">Amycolatopsis acidicola</name>
    <dbReference type="NCBI Taxonomy" id="2596893"/>
    <lineage>
        <taxon>Bacteria</taxon>
        <taxon>Bacillati</taxon>
        <taxon>Actinomycetota</taxon>
        <taxon>Actinomycetes</taxon>
        <taxon>Pseudonocardiales</taxon>
        <taxon>Pseudonocardiaceae</taxon>
        <taxon>Amycolatopsis</taxon>
    </lineage>
</organism>
<evidence type="ECO:0000313" key="2">
    <source>
        <dbReference type="Proteomes" id="UP000319769"/>
    </source>
</evidence>
<dbReference type="Proteomes" id="UP000319769">
    <property type="component" value="Unassembled WGS sequence"/>
</dbReference>
<reference evidence="1" key="1">
    <citation type="submission" date="2019-09" db="EMBL/GenBank/DDBJ databases">
        <authorList>
            <person name="Teo W.F.A."/>
            <person name="Duangmal K."/>
        </authorList>
    </citation>
    <scope>NUCLEOTIDE SEQUENCE [LARGE SCALE GENOMIC DNA]</scope>
    <source>
        <strain evidence="1">K81G1</strain>
    </source>
</reference>
<proteinExistence type="predicted"/>
<name>A0A5N0ULM4_9PSEU</name>
<dbReference type="SUPFAM" id="SSF53850">
    <property type="entry name" value="Periplasmic binding protein-like II"/>
    <property type="match status" value="1"/>
</dbReference>
<protein>
    <submittedName>
        <fullName evidence="1">Phosphate/phosphite/phosphonate ABC transporter substrate-binding protein</fullName>
    </submittedName>
</protein>
<dbReference type="RefSeq" id="WP_144761608.1">
    <property type="nucleotide sequence ID" value="NZ_VMNW02000116.1"/>
</dbReference>
<dbReference type="AlphaFoldDB" id="A0A5N0ULM4"/>
<dbReference type="EMBL" id="VMNW02000116">
    <property type="protein sequence ID" value="KAA9150509.1"/>
    <property type="molecule type" value="Genomic_DNA"/>
</dbReference>
<comment type="caution">
    <text evidence="1">The sequence shown here is derived from an EMBL/GenBank/DDBJ whole genome shotgun (WGS) entry which is preliminary data.</text>
</comment>